<evidence type="ECO:0000256" key="5">
    <source>
        <dbReference type="ARBA" id="ARBA00023136"/>
    </source>
</evidence>
<keyword evidence="9" id="KW-1185">Reference proteome</keyword>
<comment type="subcellular location">
    <subcellularLocation>
        <location evidence="1">Cell membrane</location>
        <topology evidence="1">Multi-pass membrane protein</topology>
    </subcellularLocation>
</comment>
<reference evidence="8 9" key="1">
    <citation type="submission" date="2023-04" db="EMBL/GenBank/DDBJ databases">
        <title>A novel bacteria isolated from coastal sediment.</title>
        <authorList>
            <person name="Liu X.-J."/>
            <person name="Du Z.-J."/>
        </authorList>
    </citation>
    <scope>NUCLEOTIDE SEQUENCE [LARGE SCALE GENOMIC DNA]</scope>
    <source>
        <strain evidence="8 9">SDUM461003</strain>
    </source>
</reference>
<organism evidence="8 9">
    <name type="scientific">Thalassobacterium maritimum</name>
    <dbReference type="NCBI Taxonomy" id="3041265"/>
    <lineage>
        <taxon>Bacteria</taxon>
        <taxon>Pseudomonadati</taxon>
        <taxon>Verrucomicrobiota</taxon>
        <taxon>Opitutia</taxon>
        <taxon>Puniceicoccales</taxon>
        <taxon>Coraliomargaritaceae</taxon>
        <taxon>Thalassobacterium</taxon>
    </lineage>
</organism>
<dbReference type="Pfam" id="PF13396">
    <property type="entry name" value="PLDc_N"/>
    <property type="match status" value="1"/>
</dbReference>
<feature type="transmembrane region" description="Helical" evidence="6">
    <location>
        <begin position="20"/>
        <end position="45"/>
    </location>
</feature>
<evidence type="ECO:0000256" key="4">
    <source>
        <dbReference type="ARBA" id="ARBA00022989"/>
    </source>
</evidence>
<dbReference type="PANTHER" id="PTHR21248:SF22">
    <property type="entry name" value="PHOSPHOLIPASE D"/>
    <property type="match status" value="1"/>
</dbReference>
<keyword evidence="5 6" id="KW-0472">Membrane</keyword>
<proteinExistence type="predicted"/>
<dbReference type="SMART" id="SM00155">
    <property type="entry name" value="PLDc"/>
    <property type="match status" value="2"/>
</dbReference>
<dbReference type="PROSITE" id="PS50035">
    <property type="entry name" value="PLD"/>
    <property type="match status" value="2"/>
</dbReference>
<evidence type="ECO:0000256" key="6">
    <source>
        <dbReference type="SAM" id="Phobius"/>
    </source>
</evidence>
<protein>
    <submittedName>
        <fullName evidence="8">Phospholipase D-like domain-containing protein</fullName>
    </submittedName>
</protein>
<dbReference type="RefSeq" id="WP_308951951.1">
    <property type="nucleotide sequence ID" value="NZ_JARXHW010000053.1"/>
</dbReference>
<dbReference type="EMBL" id="JARXHW010000053">
    <property type="protein sequence ID" value="MDQ8209136.1"/>
    <property type="molecule type" value="Genomic_DNA"/>
</dbReference>
<sequence>MNQSMWTWVNESIVDPLIQLLGGSLVFVFTNLTAIVGFILAALIIRRVFEEKRNPSNFFAWFFIVLFMPIIGVPLYFMFGGRKSRKLAKNKLEVTSRALDIAQQTRDHKHTIQRTHSQGNHFELLPDGETAFKRICHEIESAEHTIHIATYILGNDPTGQAIVDRLTQRAQAGIKVRLLLDSLGSWNCTRAARYKIRQAGGEVAMFMPVLPIQTQTSSNLRNHRKIAIFDNYRAITGGQNLDTRFMGAQPDPDRFSDFSIVTQGPAVATLTRTFIADWAFSHKESPAKHEALLRYVPEEAGNSTTEIITSGPDSPNDPLWEQIVRIIQEFKQSLTIITPYFIPDEVVFRSLIVKAHTGRHIRLILPLKSNQRLTDIARYHYLRELDQAGIDIQFYTPRMMHGKLILADDMVAMTGSANIDMRSLFVNFEIGQLHFTPSDIAALTQWAESLEKDCISYREAIREHKILPNRMLEDLVHLIAPML</sequence>
<name>A0ABU1AYH6_9BACT</name>
<accession>A0ABU1AYH6</accession>
<dbReference type="InterPro" id="IPR001736">
    <property type="entry name" value="PLipase_D/transphosphatidylase"/>
</dbReference>
<dbReference type="Pfam" id="PF13091">
    <property type="entry name" value="PLDc_2"/>
    <property type="match status" value="2"/>
</dbReference>
<keyword evidence="2" id="KW-1003">Cell membrane</keyword>
<evidence type="ECO:0000259" key="7">
    <source>
        <dbReference type="PROSITE" id="PS50035"/>
    </source>
</evidence>
<evidence type="ECO:0000256" key="3">
    <source>
        <dbReference type="ARBA" id="ARBA00022692"/>
    </source>
</evidence>
<comment type="caution">
    <text evidence="8">The sequence shown here is derived from an EMBL/GenBank/DDBJ whole genome shotgun (WGS) entry which is preliminary data.</text>
</comment>
<evidence type="ECO:0000256" key="2">
    <source>
        <dbReference type="ARBA" id="ARBA00022475"/>
    </source>
</evidence>
<dbReference type="PANTHER" id="PTHR21248">
    <property type="entry name" value="CARDIOLIPIN SYNTHASE"/>
    <property type="match status" value="1"/>
</dbReference>
<evidence type="ECO:0000313" key="8">
    <source>
        <dbReference type="EMBL" id="MDQ8209136.1"/>
    </source>
</evidence>
<feature type="domain" description="PLD phosphodiesterase" evidence="7">
    <location>
        <begin position="218"/>
        <end position="245"/>
    </location>
</feature>
<dbReference type="SUPFAM" id="SSF56024">
    <property type="entry name" value="Phospholipase D/nuclease"/>
    <property type="match status" value="2"/>
</dbReference>
<dbReference type="Proteomes" id="UP001225316">
    <property type="component" value="Unassembled WGS sequence"/>
</dbReference>
<keyword evidence="3 6" id="KW-0812">Transmembrane</keyword>
<keyword evidence="4 6" id="KW-1133">Transmembrane helix</keyword>
<dbReference type="Gene3D" id="3.30.870.10">
    <property type="entry name" value="Endonuclease Chain A"/>
    <property type="match status" value="2"/>
</dbReference>
<evidence type="ECO:0000256" key="1">
    <source>
        <dbReference type="ARBA" id="ARBA00004651"/>
    </source>
</evidence>
<feature type="transmembrane region" description="Helical" evidence="6">
    <location>
        <begin position="57"/>
        <end position="79"/>
    </location>
</feature>
<dbReference type="InterPro" id="IPR027379">
    <property type="entry name" value="CLS_N"/>
</dbReference>
<dbReference type="InterPro" id="IPR025202">
    <property type="entry name" value="PLD-like_dom"/>
</dbReference>
<feature type="domain" description="PLD phosphodiesterase" evidence="7">
    <location>
        <begin position="396"/>
        <end position="423"/>
    </location>
</feature>
<gene>
    <name evidence="8" type="ORF">QEH52_16540</name>
</gene>
<evidence type="ECO:0000313" key="9">
    <source>
        <dbReference type="Proteomes" id="UP001225316"/>
    </source>
</evidence>